<gene>
    <name evidence="2" type="ORF">PPGU16_17940</name>
</gene>
<evidence type="ECO:0000259" key="1">
    <source>
        <dbReference type="Pfam" id="PF20385"/>
    </source>
</evidence>
<dbReference type="KEGG" id="plad:PPGU16_17940"/>
<evidence type="ECO:0000313" key="2">
    <source>
        <dbReference type="EMBL" id="BCF88727.1"/>
    </source>
</evidence>
<sequence length="181" mass="20595">MTDGEWVIAFATFAGPILAVQAQKWVERAREFRNRKSAVFHMLMATRGARLSPDHVRALNMIDLTFYGKPEGRAHKRTSGEQAVLDAWHEYHDHLSTPNVADLPDQNAFAERREDLFINLLSEMAADLGYKFDRVALKKSWYTPAAHGDTEARQAELMQSAIQVLSGRAPIKFEAFDRNQH</sequence>
<name>A0A7I8BJ55_9BURK</name>
<organism evidence="2 3">
    <name type="scientific">Paraburkholderia largidicola</name>
    <dbReference type="NCBI Taxonomy" id="3014751"/>
    <lineage>
        <taxon>Bacteria</taxon>
        <taxon>Pseudomonadati</taxon>
        <taxon>Pseudomonadota</taxon>
        <taxon>Betaproteobacteria</taxon>
        <taxon>Burkholderiales</taxon>
        <taxon>Burkholderiaceae</taxon>
        <taxon>Paraburkholderia</taxon>
    </lineage>
</organism>
<dbReference type="Pfam" id="PF20385">
    <property type="entry name" value="DUF6680"/>
    <property type="match status" value="1"/>
</dbReference>
<dbReference type="Proteomes" id="UP000510888">
    <property type="component" value="Chromosome 1"/>
</dbReference>
<dbReference type="RefSeq" id="WP_180719716.1">
    <property type="nucleotide sequence ID" value="NZ_AP023174.1"/>
</dbReference>
<feature type="domain" description="DUF6680" evidence="1">
    <location>
        <begin position="3"/>
        <end position="179"/>
    </location>
</feature>
<dbReference type="AlphaFoldDB" id="A0A7I8BJ55"/>
<proteinExistence type="predicted"/>
<dbReference type="InterPro" id="IPR046502">
    <property type="entry name" value="DUF6680"/>
</dbReference>
<protein>
    <recommendedName>
        <fullName evidence="1">DUF6680 domain-containing protein</fullName>
    </recommendedName>
</protein>
<reference evidence="2 3" key="1">
    <citation type="journal article" date="2020" name="Genes (Basel)">
        <title>Genomic Comparison of Insect Gut Symbionts from Divergent Burkholderia Subclades.</title>
        <authorList>
            <person name="Takeshita K."/>
            <person name="Kikuchi Y."/>
        </authorList>
    </citation>
    <scope>NUCLEOTIDE SEQUENCE [LARGE SCALE GENOMIC DNA]</scope>
    <source>
        <strain evidence="2 3">PGU16</strain>
    </source>
</reference>
<dbReference type="EMBL" id="AP023174">
    <property type="protein sequence ID" value="BCF88727.1"/>
    <property type="molecule type" value="Genomic_DNA"/>
</dbReference>
<keyword evidence="3" id="KW-1185">Reference proteome</keyword>
<evidence type="ECO:0000313" key="3">
    <source>
        <dbReference type="Proteomes" id="UP000510888"/>
    </source>
</evidence>
<accession>A0A7I8BJ55</accession>